<dbReference type="PANTHER" id="PTHR30634">
    <property type="entry name" value="OUTER MEMBRANE LOLAB LIPOPROTEIN INSERTION APPARATUS"/>
    <property type="match status" value="1"/>
</dbReference>
<dbReference type="EMBL" id="BNJG01000001">
    <property type="protein sequence ID" value="GHO54989.1"/>
    <property type="molecule type" value="Genomic_DNA"/>
</dbReference>
<feature type="region of interest" description="Disordered" evidence="1">
    <location>
        <begin position="115"/>
        <end position="153"/>
    </location>
</feature>
<proteinExistence type="predicted"/>
<evidence type="ECO:0000313" key="3">
    <source>
        <dbReference type="Proteomes" id="UP000654345"/>
    </source>
</evidence>
<comment type="caution">
    <text evidence="2">The sequence shown here is derived from an EMBL/GenBank/DDBJ whole genome shotgun (WGS) entry which is preliminary data.</text>
</comment>
<keyword evidence="3" id="KW-1185">Reference proteome</keyword>
<dbReference type="Proteomes" id="UP000654345">
    <property type="component" value="Unassembled WGS sequence"/>
</dbReference>
<dbReference type="InterPro" id="IPR043737">
    <property type="entry name" value="DUF5682"/>
</dbReference>
<evidence type="ECO:0000256" key="1">
    <source>
        <dbReference type="SAM" id="MobiDB-lite"/>
    </source>
</evidence>
<dbReference type="Pfam" id="PF18934">
    <property type="entry name" value="DUF5682"/>
    <property type="match status" value="1"/>
</dbReference>
<dbReference type="InterPro" id="IPR050458">
    <property type="entry name" value="LolB"/>
</dbReference>
<gene>
    <name evidence="2" type="ORF">KSB_34640</name>
</gene>
<reference evidence="2 3" key="1">
    <citation type="journal article" date="2021" name="Int. J. Syst. Evol. Microbiol.">
        <title>Reticulibacter mediterranei gen. nov., sp. nov., within the new family Reticulibacteraceae fam. nov., and Ktedonospora formicarum gen. nov., sp. nov., Ktedonobacter robiniae sp. nov., Dictyobacter formicarum sp. nov. and Dictyobacter arantiisoli sp. nov., belonging to the class Ktedonobacteria.</title>
        <authorList>
            <person name="Yabe S."/>
            <person name="Zheng Y."/>
            <person name="Wang C.M."/>
            <person name="Sakai Y."/>
            <person name="Abe K."/>
            <person name="Yokota A."/>
            <person name="Donadio S."/>
            <person name="Cavaletti L."/>
            <person name="Monciardini P."/>
        </authorList>
    </citation>
    <scope>NUCLEOTIDE SEQUENCE [LARGE SCALE GENOMIC DNA]</scope>
    <source>
        <strain evidence="2 3">SOSP1-30</strain>
    </source>
</reference>
<dbReference type="RefSeq" id="WP_201371640.1">
    <property type="nucleotide sequence ID" value="NZ_BNJG01000001.1"/>
</dbReference>
<organism evidence="2 3">
    <name type="scientific">Ktedonobacter robiniae</name>
    <dbReference type="NCBI Taxonomy" id="2778365"/>
    <lineage>
        <taxon>Bacteria</taxon>
        <taxon>Bacillati</taxon>
        <taxon>Chloroflexota</taxon>
        <taxon>Ktedonobacteria</taxon>
        <taxon>Ktedonobacterales</taxon>
        <taxon>Ktedonobacteraceae</taxon>
        <taxon>Ktedonobacter</taxon>
    </lineage>
</organism>
<dbReference type="PANTHER" id="PTHR30634:SF14">
    <property type="match status" value="1"/>
</dbReference>
<protein>
    <submittedName>
        <fullName evidence="2">Uncharacterized protein</fullName>
    </submittedName>
</protein>
<accession>A0ABQ3UQF0</accession>
<name>A0ABQ3UQF0_9CHLR</name>
<sequence length="775" mass="87238">MSISVFGIRHHGPGCARSLRQALTEYQPDIVLVEGPPDAQQVLPLCMHQEMRPPVAILIYAPEHPKRAVFYPFTTFSPEWQALRYSFEQGIETRFMDLPQAMQMALRLEHEALAEQTEQQEPQELDHPGDEAEPGQETRNATLAPAPQTEEREDPLGMLAEAAGYSDHESWWEQQIEQRVDSRDIFAAILEAMSALREGRETREEDALREAYMRQCIRTAQREGFQRIAVVCGAWHAPVLVDPGAPGEDQKRLKGLKKLKVEATWIPWTNSRLSYRSGYGAGITSPGWYEHLWKTPDQAVVRWVTRAARLLRKEDLDASSASVIEAVRLSETLAALRELPMPGLIELHEAIQTVLCHGNTEPMQLIREKLEIGERLGRVPEETPAIPLQRDLEQQQRQLRMAPSPESTRLELDLRKESALARSQLLHRLSLLNIPWGKTLRTGNQKQGTFWEYWQLQWQVEFVVTLIEASAWGNTVFEAASAFVAHQAEELQELPQLTSLLDQAMLAALPQAIAHLLTVIQQRAAVSADIRHLMDAMPPLARIARYGNVRGTQAELVQPILTRLFERVLVGLPGACSSLDDDAARGMLTSINHVQEALSLLNQEEERQDWQKLLRRLMEQEDLHGLLRGRSCRLLLEQHVIDGAELQRQTRLALTPALPAAQAARWIEGVLMGSGLIALHQEELWSALDSWLSDLSGETFEALLPILRRAFSEFEPPERRAMGEKVKHLRTMSGQSGAVPGMTASSTSVGFDQQRAEGVLPVLAQLMGVSFNEHK</sequence>
<evidence type="ECO:0000313" key="2">
    <source>
        <dbReference type="EMBL" id="GHO54989.1"/>
    </source>
</evidence>